<protein>
    <submittedName>
        <fullName evidence="3">Uncharacterized protein</fullName>
    </submittedName>
</protein>
<dbReference type="AlphaFoldDB" id="A0A852YM90"/>
<name>A0A852YM90_9MICO</name>
<evidence type="ECO:0000313" key="4">
    <source>
        <dbReference type="EMBL" id="NYH00792.1"/>
    </source>
</evidence>
<keyword evidence="2" id="KW-0732">Signal</keyword>
<organism evidence="3 5">
    <name type="scientific">Schumannella luteola</name>
    <dbReference type="NCBI Taxonomy" id="472059"/>
    <lineage>
        <taxon>Bacteria</taxon>
        <taxon>Bacillati</taxon>
        <taxon>Actinomycetota</taxon>
        <taxon>Actinomycetes</taxon>
        <taxon>Micrococcales</taxon>
        <taxon>Microbacteriaceae</taxon>
        <taxon>Schumannella</taxon>
    </lineage>
</organism>
<accession>A0A852YM90</accession>
<feature type="signal peptide" evidence="2">
    <location>
        <begin position="1"/>
        <end position="27"/>
    </location>
</feature>
<dbReference type="Proteomes" id="UP000553888">
    <property type="component" value="Unassembled WGS sequence"/>
</dbReference>
<feature type="chain" id="PRO_5044663863" evidence="2">
    <location>
        <begin position="28"/>
        <end position="291"/>
    </location>
</feature>
<dbReference type="PROSITE" id="PS51257">
    <property type="entry name" value="PROKAR_LIPOPROTEIN"/>
    <property type="match status" value="1"/>
</dbReference>
<sequence length="291" mass="30704">MRTGYRLMISVAALVAVMVGMSGCSSAGSDDDSESWGVFVLDGASAQPSVMPSDDPAGDDPDLTMPTPNSRPSRVPAAPFAPHTASCPRALPVHPSLPRRAGYITWRDGRVTSSTTSRGGQPVWRAAPQWPSSRRLGTPMTFVAQIALNDDVVPGGAGHTAYLFVSAAPGLPTWDPEQGESAVVIQPGGSPVVPTRPLRTGPTRHDEVEVAKLATQLDPAFVPEADGGVGDDVWSSIAPEKVGGTPAFLQYDEFPECGRVDRLALQLELGTGVGYVFVTDDLAYGKYVEQY</sequence>
<evidence type="ECO:0000313" key="3">
    <source>
        <dbReference type="EMBL" id="NYG98859.1"/>
    </source>
</evidence>
<evidence type="ECO:0000256" key="1">
    <source>
        <dbReference type="SAM" id="MobiDB-lite"/>
    </source>
</evidence>
<gene>
    <name evidence="3" type="ORF">BJ979_001485</name>
    <name evidence="4" type="ORF">BJ979_003417</name>
</gene>
<evidence type="ECO:0000256" key="2">
    <source>
        <dbReference type="SAM" id="SignalP"/>
    </source>
</evidence>
<dbReference type="RefSeq" id="WP_179566696.1">
    <property type="nucleotide sequence ID" value="NZ_JACBZY010000001.1"/>
</dbReference>
<proteinExistence type="predicted"/>
<evidence type="ECO:0000313" key="5">
    <source>
        <dbReference type="Proteomes" id="UP000553888"/>
    </source>
</evidence>
<dbReference type="EMBL" id="JACBZY010000001">
    <property type="protein sequence ID" value="NYG98859.1"/>
    <property type="molecule type" value="Genomic_DNA"/>
</dbReference>
<comment type="caution">
    <text evidence="3">The sequence shown here is derived from an EMBL/GenBank/DDBJ whole genome shotgun (WGS) entry which is preliminary data.</text>
</comment>
<dbReference type="EMBL" id="JACBZY010000001">
    <property type="protein sequence ID" value="NYH00792.1"/>
    <property type="molecule type" value="Genomic_DNA"/>
</dbReference>
<feature type="region of interest" description="Disordered" evidence="1">
    <location>
        <begin position="47"/>
        <end position="93"/>
    </location>
</feature>
<keyword evidence="5" id="KW-1185">Reference proteome</keyword>
<reference evidence="3 5" key="1">
    <citation type="submission" date="2020-07" db="EMBL/GenBank/DDBJ databases">
        <title>Sequencing the genomes of 1000 actinobacteria strains.</title>
        <authorList>
            <person name="Klenk H.-P."/>
        </authorList>
    </citation>
    <scope>NUCLEOTIDE SEQUENCE [LARGE SCALE GENOMIC DNA]</scope>
    <source>
        <strain evidence="3 5">DSM 23141</strain>
    </source>
</reference>